<dbReference type="EMBL" id="CACVKT020003731">
    <property type="protein sequence ID" value="CAC5385527.1"/>
    <property type="molecule type" value="Genomic_DNA"/>
</dbReference>
<keyword evidence="2 7" id="KW-0472">Membrane</keyword>
<dbReference type="GO" id="GO:0050839">
    <property type="term" value="F:cell adhesion molecule binding"/>
    <property type="evidence" value="ECO:0007669"/>
    <property type="project" value="TreeGrafter"/>
</dbReference>
<feature type="region of interest" description="Disordered" evidence="6">
    <location>
        <begin position="417"/>
        <end position="444"/>
    </location>
</feature>
<comment type="subcellular location">
    <subcellularLocation>
        <location evidence="1">Membrane</location>
        <topology evidence="1">Single-pass type I membrane protein</topology>
    </subcellularLocation>
</comment>
<evidence type="ECO:0000256" key="5">
    <source>
        <dbReference type="ARBA" id="ARBA00023319"/>
    </source>
</evidence>
<dbReference type="InterPro" id="IPR007110">
    <property type="entry name" value="Ig-like_dom"/>
</dbReference>
<keyword evidence="10" id="KW-1185">Reference proteome</keyword>
<dbReference type="InterPro" id="IPR013783">
    <property type="entry name" value="Ig-like_fold"/>
</dbReference>
<dbReference type="Proteomes" id="UP000507470">
    <property type="component" value="Unassembled WGS sequence"/>
</dbReference>
<dbReference type="InterPro" id="IPR003599">
    <property type="entry name" value="Ig_sub"/>
</dbReference>
<evidence type="ECO:0000256" key="2">
    <source>
        <dbReference type="ARBA" id="ARBA00023136"/>
    </source>
</evidence>
<evidence type="ECO:0000256" key="1">
    <source>
        <dbReference type="ARBA" id="ARBA00004479"/>
    </source>
</evidence>
<sequence length="444" mass="49639">MKIVGYRKQQKDDRILTHSQVMSYDSACMLKSLGPELTTDVAFPLPAGSQVIFTCNVESTKQSTNFIWDCLNNKAVTTSVLKGDKIKSTSIMIAVLYDHHDGKTCICTANVDGYNASTSIRIKIDKKPDLYLEELVSCNNSSLATLSCFISTEMPIYGFTSWTHAYQGTLIRLLNGKMQGNHSILTIDSCSYEDTGDYTCIAWNEYNGNSVYANKTVTLFVYSAPVVISTSILENQNGSSLFIRFYSYLDTTAIWVYQNIEIRKSSQSIQMLNRRTVQVQFYNKSIDCDGYIASIIFPSSITGHYIVHLRNEFGEAQHTFQVQITKSKDLVASFDFRFLVFGISGFGIFIATTAGAAIMFKGRRYHNVIHIVSPLETSTIPIYHCAPSTEPVVHIYDTVNSGYLEVVNNDYLYQQSEASGANDKESDEISTTSANTVPCYEEID</sequence>
<dbReference type="PANTHER" id="PTHR11640:SF158">
    <property type="entry name" value="V-SET AND IMMUNOGLOBULIN DOMAIN-CONTAINING PROTEIN 10-LIKE 2"/>
    <property type="match status" value="1"/>
</dbReference>
<gene>
    <name evidence="9" type="ORF">MCOR_21063</name>
</gene>
<evidence type="ECO:0000256" key="7">
    <source>
        <dbReference type="SAM" id="Phobius"/>
    </source>
</evidence>
<feature type="domain" description="Ig-like" evidence="8">
    <location>
        <begin position="128"/>
        <end position="218"/>
    </location>
</feature>
<keyword evidence="4" id="KW-0325">Glycoprotein</keyword>
<keyword evidence="7" id="KW-1133">Transmembrane helix</keyword>
<dbReference type="SUPFAM" id="SSF48726">
    <property type="entry name" value="Immunoglobulin"/>
    <property type="match status" value="1"/>
</dbReference>
<proteinExistence type="predicted"/>
<keyword evidence="5" id="KW-0393">Immunoglobulin domain</keyword>
<dbReference type="InterPro" id="IPR036179">
    <property type="entry name" value="Ig-like_dom_sf"/>
</dbReference>
<keyword evidence="3" id="KW-1015">Disulfide bond</keyword>
<keyword evidence="7" id="KW-0812">Transmembrane</keyword>
<dbReference type="GO" id="GO:0098609">
    <property type="term" value="P:cell-cell adhesion"/>
    <property type="evidence" value="ECO:0007669"/>
    <property type="project" value="TreeGrafter"/>
</dbReference>
<dbReference type="GO" id="GO:0005911">
    <property type="term" value="C:cell-cell junction"/>
    <property type="evidence" value="ECO:0007669"/>
    <property type="project" value="TreeGrafter"/>
</dbReference>
<accession>A0A6J8BT88</accession>
<dbReference type="PROSITE" id="PS50835">
    <property type="entry name" value="IG_LIKE"/>
    <property type="match status" value="1"/>
</dbReference>
<evidence type="ECO:0000256" key="3">
    <source>
        <dbReference type="ARBA" id="ARBA00023157"/>
    </source>
</evidence>
<dbReference type="AlphaFoldDB" id="A0A6J8BT88"/>
<dbReference type="SMART" id="SM00409">
    <property type="entry name" value="IG"/>
    <property type="match status" value="1"/>
</dbReference>
<organism evidence="9 10">
    <name type="scientific">Mytilus coruscus</name>
    <name type="common">Sea mussel</name>
    <dbReference type="NCBI Taxonomy" id="42192"/>
    <lineage>
        <taxon>Eukaryota</taxon>
        <taxon>Metazoa</taxon>
        <taxon>Spiralia</taxon>
        <taxon>Lophotrochozoa</taxon>
        <taxon>Mollusca</taxon>
        <taxon>Bivalvia</taxon>
        <taxon>Autobranchia</taxon>
        <taxon>Pteriomorphia</taxon>
        <taxon>Mytilida</taxon>
        <taxon>Mytiloidea</taxon>
        <taxon>Mytilidae</taxon>
        <taxon>Mytilinae</taxon>
        <taxon>Mytilus</taxon>
    </lineage>
</organism>
<feature type="transmembrane region" description="Helical" evidence="7">
    <location>
        <begin position="338"/>
        <end position="360"/>
    </location>
</feature>
<dbReference type="PANTHER" id="PTHR11640">
    <property type="entry name" value="NEPHRIN"/>
    <property type="match status" value="1"/>
</dbReference>
<protein>
    <recommendedName>
        <fullName evidence="8">Ig-like domain-containing protein</fullName>
    </recommendedName>
</protein>
<reference evidence="9 10" key="1">
    <citation type="submission" date="2020-06" db="EMBL/GenBank/DDBJ databases">
        <authorList>
            <person name="Li R."/>
            <person name="Bekaert M."/>
        </authorList>
    </citation>
    <scope>NUCLEOTIDE SEQUENCE [LARGE SCALE GENOMIC DNA]</scope>
    <source>
        <strain evidence="10">wild</strain>
    </source>
</reference>
<dbReference type="InterPro" id="IPR051275">
    <property type="entry name" value="Cell_adhesion_signaling"/>
</dbReference>
<dbReference type="Gene3D" id="2.60.40.10">
    <property type="entry name" value="Immunoglobulins"/>
    <property type="match status" value="1"/>
</dbReference>
<evidence type="ECO:0000256" key="6">
    <source>
        <dbReference type="SAM" id="MobiDB-lite"/>
    </source>
</evidence>
<evidence type="ECO:0000313" key="10">
    <source>
        <dbReference type="Proteomes" id="UP000507470"/>
    </source>
</evidence>
<dbReference type="OrthoDB" id="6127275at2759"/>
<name>A0A6J8BT88_MYTCO</name>
<dbReference type="GO" id="GO:0005886">
    <property type="term" value="C:plasma membrane"/>
    <property type="evidence" value="ECO:0007669"/>
    <property type="project" value="TreeGrafter"/>
</dbReference>
<evidence type="ECO:0000256" key="4">
    <source>
        <dbReference type="ARBA" id="ARBA00023180"/>
    </source>
</evidence>
<evidence type="ECO:0000259" key="8">
    <source>
        <dbReference type="PROSITE" id="PS50835"/>
    </source>
</evidence>
<evidence type="ECO:0000313" key="9">
    <source>
        <dbReference type="EMBL" id="CAC5385527.1"/>
    </source>
</evidence>